<gene>
    <name evidence="1" type="ORF">FDP41_008283</name>
</gene>
<dbReference type="GeneID" id="68115501"/>
<dbReference type="VEuPathDB" id="AmoebaDB:FDP41_008283"/>
<accession>A0A6A5BL28</accession>
<dbReference type="Proteomes" id="UP000444721">
    <property type="component" value="Unassembled WGS sequence"/>
</dbReference>
<proteinExistence type="predicted"/>
<dbReference type="AlphaFoldDB" id="A0A6A5BL28"/>
<protein>
    <submittedName>
        <fullName evidence="1">Uncharacterized protein</fullName>
    </submittedName>
</protein>
<sequence length="164" mass="19137">MSQQQYILPTISGMQIESREEHSFPSTFSKKVNIAVFGFSKEQKEHTKTWQAVFADLKRDGGEWKEKDVDFNVFPLLPEMYWILARGIFEAVRYATVDDLIRQRTYLIHTDQVKFREALGIESDDKICICVFAKDGTLLYKTREEAYTPERGNLFIQKVDELLA</sequence>
<evidence type="ECO:0000313" key="2">
    <source>
        <dbReference type="Proteomes" id="UP000444721"/>
    </source>
</evidence>
<comment type="caution">
    <text evidence="1">The sequence shown here is derived from an EMBL/GenBank/DDBJ whole genome shotgun (WGS) entry which is preliminary data.</text>
</comment>
<organism evidence="1 2">
    <name type="scientific">Naegleria fowleri</name>
    <name type="common">Brain eating amoeba</name>
    <dbReference type="NCBI Taxonomy" id="5763"/>
    <lineage>
        <taxon>Eukaryota</taxon>
        <taxon>Discoba</taxon>
        <taxon>Heterolobosea</taxon>
        <taxon>Tetramitia</taxon>
        <taxon>Eutetramitia</taxon>
        <taxon>Vahlkampfiidae</taxon>
        <taxon>Naegleria</taxon>
    </lineage>
</organism>
<dbReference type="OrthoDB" id="10277450at2759"/>
<dbReference type="VEuPathDB" id="AmoebaDB:NfTy_090820"/>
<dbReference type="RefSeq" id="XP_044558292.1">
    <property type="nucleotide sequence ID" value="XM_044712120.1"/>
</dbReference>
<reference evidence="1 2" key="1">
    <citation type="journal article" date="2019" name="Sci. Rep.">
        <title>Nanopore sequencing improves the draft genome of the human pathogenic amoeba Naegleria fowleri.</title>
        <authorList>
            <person name="Liechti N."/>
            <person name="Schurch N."/>
            <person name="Bruggmann R."/>
            <person name="Wittwer M."/>
        </authorList>
    </citation>
    <scope>NUCLEOTIDE SEQUENCE [LARGE SCALE GENOMIC DNA]</scope>
    <source>
        <strain evidence="1 2">ATCC 30894</strain>
    </source>
</reference>
<keyword evidence="2" id="KW-1185">Reference proteome</keyword>
<name>A0A6A5BL28_NAEFO</name>
<evidence type="ECO:0000313" key="1">
    <source>
        <dbReference type="EMBL" id="KAF0973579.1"/>
    </source>
</evidence>
<dbReference type="EMBL" id="VFQX01000060">
    <property type="protein sequence ID" value="KAF0973579.1"/>
    <property type="molecule type" value="Genomic_DNA"/>
</dbReference>